<sequence length="345" mass="36403">MIFPSRQRIEPGYCVVDTPGSLASQGNMLFRNPRSEAARYFMQINADTPWVKPGQILLVADPNNSQQEASLQQLRLAKGKVNHAMDAVSTDQADFLQRHYATIATILNGSSTGLGIASDAGKQYFTRIDEILKKIEMSYQNQFRTQGTLIGQQFFVERQRLFNELKVLLDKPILSRLARKILNLHPYESIKSALNLSSRSIVHEWSTVGVGAIKGYSTYLDGAGKAVRFMKGAGWIGLAAAGVSTSNDIYHACTSGRENECTRVALKGYGGFFGGAGLGIAGGVAGTAAAGGLCVALGIISAPMAGSAGLACAIVGSTIGGVSGGLLGSSGGEKFGDSMADLLLK</sequence>
<dbReference type="Proteomes" id="UP000215134">
    <property type="component" value="Chromosome 1"/>
</dbReference>
<proteinExistence type="predicted"/>
<evidence type="ECO:0000313" key="2">
    <source>
        <dbReference type="Proteomes" id="UP000215134"/>
    </source>
</evidence>
<gene>
    <name evidence="1" type="ORF">SAMEA4384070_04342</name>
</gene>
<protein>
    <submittedName>
        <fullName evidence="1">Uncharacterized protein</fullName>
    </submittedName>
</protein>
<evidence type="ECO:0000313" key="1">
    <source>
        <dbReference type="EMBL" id="SNW05355.1"/>
    </source>
</evidence>
<name>A0A240CBP8_SERFI</name>
<dbReference type="EMBL" id="LT906479">
    <property type="protein sequence ID" value="SNW05355.1"/>
    <property type="molecule type" value="Genomic_DNA"/>
</dbReference>
<dbReference type="OrthoDB" id="9204728at2"/>
<dbReference type="AlphaFoldDB" id="A0A240CBP8"/>
<accession>A0A240CBP8</accession>
<reference evidence="1 2" key="1">
    <citation type="submission" date="2017-06" db="EMBL/GenBank/DDBJ databases">
        <authorList>
            <consortium name="Pathogen Informatics"/>
        </authorList>
    </citation>
    <scope>NUCLEOTIDE SEQUENCE [LARGE SCALE GENOMIC DNA]</scope>
    <source>
        <strain evidence="1 2">NCTC12148</strain>
    </source>
</reference>
<keyword evidence="2" id="KW-1185">Reference proteome</keyword>
<dbReference type="KEGG" id="sfj:SAMEA4384070_4342"/>
<organism evidence="1 2">
    <name type="scientific">Serratia ficaria</name>
    <dbReference type="NCBI Taxonomy" id="61651"/>
    <lineage>
        <taxon>Bacteria</taxon>
        <taxon>Pseudomonadati</taxon>
        <taxon>Pseudomonadota</taxon>
        <taxon>Gammaproteobacteria</taxon>
        <taxon>Enterobacterales</taxon>
        <taxon>Yersiniaceae</taxon>
        <taxon>Serratia</taxon>
    </lineage>
</organism>